<dbReference type="EMBL" id="HACG01049851">
    <property type="protein sequence ID" value="CEK96716.1"/>
    <property type="molecule type" value="Transcribed_RNA"/>
</dbReference>
<reference evidence="2" key="1">
    <citation type="submission" date="2014-12" db="EMBL/GenBank/DDBJ databases">
        <title>Insight into the proteome of Arion vulgaris.</title>
        <authorList>
            <person name="Aradska J."/>
            <person name="Bulat T."/>
            <person name="Smidak R."/>
            <person name="Sarate P."/>
            <person name="Gangsoo J."/>
            <person name="Sialana F."/>
            <person name="Bilban M."/>
            <person name="Lubec G."/>
        </authorList>
    </citation>
    <scope>NUCLEOTIDE SEQUENCE</scope>
    <source>
        <tissue evidence="2">Skin</tissue>
    </source>
</reference>
<feature type="region of interest" description="Disordered" evidence="1">
    <location>
        <begin position="1"/>
        <end position="25"/>
    </location>
</feature>
<evidence type="ECO:0000256" key="1">
    <source>
        <dbReference type="SAM" id="MobiDB-lite"/>
    </source>
</evidence>
<feature type="compositionally biased region" description="Basic and acidic residues" evidence="1">
    <location>
        <begin position="9"/>
        <end position="25"/>
    </location>
</feature>
<sequence length="91" mass="10517">MQSDTIIIESEKDEKANDDEKKPEPDTIHEEFQIAADLTLYANPLRCLAKKSPSRHIPETDERQKNEEQDEKREIIAADLTKYGSPFDDKN</sequence>
<dbReference type="AlphaFoldDB" id="A0A0B7BWF9"/>
<proteinExistence type="predicted"/>
<feature type="compositionally biased region" description="Basic and acidic residues" evidence="1">
    <location>
        <begin position="56"/>
        <end position="72"/>
    </location>
</feature>
<evidence type="ECO:0000313" key="2">
    <source>
        <dbReference type="EMBL" id="CEK96716.1"/>
    </source>
</evidence>
<name>A0A0B7BWF9_9EUPU</name>
<accession>A0A0B7BWF9</accession>
<protein>
    <submittedName>
        <fullName evidence="2">Uncharacterized protein</fullName>
    </submittedName>
</protein>
<feature type="region of interest" description="Disordered" evidence="1">
    <location>
        <begin position="50"/>
        <end position="72"/>
    </location>
</feature>
<organism evidence="2">
    <name type="scientific">Arion vulgaris</name>
    <dbReference type="NCBI Taxonomy" id="1028688"/>
    <lineage>
        <taxon>Eukaryota</taxon>
        <taxon>Metazoa</taxon>
        <taxon>Spiralia</taxon>
        <taxon>Lophotrochozoa</taxon>
        <taxon>Mollusca</taxon>
        <taxon>Gastropoda</taxon>
        <taxon>Heterobranchia</taxon>
        <taxon>Euthyneura</taxon>
        <taxon>Panpulmonata</taxon>
        <taxon>Eupulmonata</taxon>
        <taxon>Stylommatophora</taxon>
        <taxon>Helicina</taxon>
        <taxon>Arionoidea</taxon>
        <taxon>Arionidae</taxon>
        <taxon>Arion</taxon>
    </lineage>
</organism>
<gene>
    <name evidence="2" type="primary">ORF213166</name>
</gene>